<dbReference type="STRING" id="715226.ABI_10090"/>
<evidence type="ECO:0000313" key="3">
    <source>
        <dbReference type="Proteomes" id="UP000006512"/>
    </source>
</evidence>
<reference evidence="3" key="1">
    <citation type="submission" date="2011-03" db="EMBL/GenBank/DDBJ databases">
        <title>Draft genome sequence of Brevundimonas diminuta.</title>
        <authorList>
            <person name="Brown P.J.B."/>
            <person name="Buechlein A."/>
            <person name="Hemmerich C."/>
            <person name="Brun Y.V."/>
        </authorList>
    </citation>
    <scope>NUCLEOTIDE SEQUENCE [LARGE SCALE GENOMIC DNA]</scope>
    <source>
        <strain evidence="3">C19</strain>
    </source>
</reference>
<protein>
    <submittedName>
        <fullName evidence="2">Putative membrane protein</fullName>
    </submittedName>
</protein>
<dbReference type="HOGENOM" id="CLU_2646665_0_0_5"/>
<organism evidence="2 3">
    <name type="scientific">Asticcacaulis biprosthecium C19</name>
    <dbReference type="NCBI Taxonomy" id="715226"/>
    <lineage>
        <taxon>Bacteria</taxon>
        <taxon>Pseudomonadati</taxon>
        <taxon>Pseudomonadota</taxon>
        <taxon>Alphaproteobacteria</taxon>
        <taxon>Caulobacterales</taxon>
        <taxon>Caulobacteraceae</taxon>
        <taxon>Asticcacaulis</taxon>
    </lineage>
</organism>
<accession>F4QH35</accession>
<evidence type="ECO:0000256" key="1">
    <source>
        <dbReference type="SAM" id="Phobius"/>
    </source>
</evidence>
<name>F4QH35_9CAUL</name>
<keyword evidence="1" id="KW-0812">Transmembrane</keyword>
<keyword evidence="3" id="KW-1185">Reference proteome</keyword>
<dbReference type="RefSeq" id="WP_006271751.1">
    <property type="nucleotide sequence ID" value="NZ_GL883077.1"/>
</dbReference>
<dbReference type="EMBL" id="GL883077">
    <property type="protein sequence ID" value="EGF92572.1"/>
    <property type="molecule type" value="Genomic_DNA"/>
</dbReference>
<sequence>MKSTALAAWMTLLCLASALMWGGLLLALLNDPLRFPGVNAYVALPFSAFASLGSTAFTLAGAVWWTIAVLRQKRQN</sequence>
<dbReference type="AlphaFoldDB" id="F4QH35"/>
<proteinExistence type="predicted"/>
<dbReference type="Proteomes" id="UP000006512">
    <property type="component" value="Unassembled WGS sequence"/>
</dbReference>
<gene>
    <name evidence="2" type="ORF">ABI_10090</name>
</gene>
<keyword evidence="1" id="KW-0472">Membrane</keyword>
<keyword evidence="1" id="KW-1133">Transmembrane helix</keyword>
<evidence type="ECO:0000313" key="2">
    <source>
        <dbReference type="EMBL" id="EGF92572.1"/>
    </source>
</evidence>
<feature type="transmembrane region" description="Helical" evidence="1">
    <location>
        <begin position="43"/>
        <end position="70"/>
    </location>
</feature>